<feature type="transmembrane region" description="Helical" evidence="1">
    <location>
        <begin position="21"/>
        <end position="38"/>
    </location>
</feature>
<keyword evidence="3" id="KW-1185">Reference proteome</keyword>
<dbReference type="HOGENOM" id="CLU_1818419_0_0_1"/>
<keyword evidence="1" id="KW-0812">Transmembrane</keyword>
<dbReference type="EMBL" id="KI394330">
    <property type="protein sequence ID" value="ERN03768.1"/>
    <property type="molecule type" value="Genomic_DNA"/>
</dbReference>
<feature type="transmembrane region" description="Helical" evidence="1">
    <location>
        <begin position="50"/>
        <end position="69"/>
    </location>
</feature>
<evidence type="ECO:0000313" key="2">
    <source>
        <dbReference type="EMBL" id="ERN03768.1"/>
    </source>
</evidence>
<protein>
    <submittedName>
        <fullName evidence="2">Uncharacterized protein</fullName>
    </submittedName>
</protein>
<dbReference type="AlphaFoldDB" id="W1P773"/>
<name>W1P773_AMBTC</name>
<accession>W1P773</accession>
<feature type="transmembrane region" description="Helical" evidence="1">
    <location>
        <begin position="89"/>
        <end position="108"/>
    </location>
</feature>
<reference evidence="3" key="1">
    <citation type="journal article" date="2013" name="Science">
        <title>The Amborella genome and the evolution of flowering plants.</title>
        <authorList>
            <consortium name="Amborella Genome Project"/>
        </authorList>
    </citation>
    <scope>NUCLEOTIDE SEQUENCE [LARGE SCALE GENOMIC DNA]</scope>
</reference>
<gene>
    <name evidence="2" type="ORF">AMTR_s00078p00077310</name>
</gene>
<evidence type="ECO:0000313" key="3">
    <source>
        <dbReference type="Proteomes" id="UP000017836"/>
    </source>
</evidence>
<dbReference type="Proteomes" id="UP000017836">
    <property type="component" value="Unassembled WGS sequence"/>
</dbReference>
<sequence>METQHKRLGVSRAVNSFQFDLPLVIISAVGLTLFGYNASLAASRAGNRPWINIFFIITFLDMALLDCLLMLHSSMPEAFEKWASLKRTILACVVTLTLAFLLYLWISLPPSMGWLVWVALGITLSSGSAMVFLSKSLSQESH</sequence>
<keyword evidence="1" id="KW-0472">Membrane</keyword>
<evidence type="ECO:0000256" key="1">
    <source>
        <dbReference type="SAM" id="Phobius"/>
    </source>
</evidence>
<proteinExistence type="predicted"/>
<organism evidence="2 3">
    <name type="scientific">Amborella trichopoda</name>
    <dbReference type="NCBI Taxonomy" id="13333"/>
    <lineage>
        <taxon>Eukaryota</taxon>
        <taxon>Viridiplantae</taxon>
        <taxon>Streptophyta</taxon>
        <taxon>Embryophyta</taxon>
        <taxon>Tracheophyta</taxon>
        <taxon>Spermatophyta</taxon>
        <taxon>Magnoliopsida</taxon>
        <taxon>Amborellales</taxon>
        <taxon>Amborellaceae</taxon>
        <taxon>Amborella</taxon>
    </lineage>
</organism>
<keyword evidence="1" id="KW-1133">Transmembrane helix</keyword>
<feature type="transmembrane region" description="Helical" evidence="1">
    <location>
        <begin position="114"/>
        <end position="133"/>
    </location>
</feature>
<dbReference type="Gramene" id="ERN03768">
    <property type="protein sequence ID" value="ERN03768"/>
    <property type="gene ID" value="AMTR_s00078p00077310"/>
</dbReference>